<organism evidence="1 2">
    <name type="scientific">Leucocoprinus birnbaumii</name>
    <dbReference type="NCBI Taxonomy" id="56174"/>
    <lineage>
        <taxon>Eukaryota</taxon>
        <taxon>Fungi</taxon>
        <taxon>Dikarya</taxon>
        <taxon>Basidiomycota</taxon>
        <taxon>Agaricomycotina</taxon>
        <taxon>Agaricomycetes</taxon>
        <taxon>Agaricomycetidae</taxon>
        <taxon>Agaricales</taxon>
        <taxon>Agaricineae</taxon>
        <taxon>Agaricaceae</taxon>
        <taxon>Leucocoprinus</taxon>
    </lineage>
</organism>
<keyword evidence="2" id="KW-1185">Reference proteome</keyword>
<accession>A0AAD5VR23</accession>
<sequence length="409" mass="46164">MSGKPQNRDVWIEIMRYFQISLTRDKADNIKIRRRTLLSLALTSPGLTSIALDELWRSMSSLTPVVQILNNTSSLVSGANNPALQWNSDHWEIKSLSRNKTGKLISIVSPYLLRIERLHYQNFPSQEEYMLWQALGTFDELNPLCPRLRELSIFIHYNTAASWAYHISPLISSPSMATIRLNTQVGYLNSEMAACIMLDTLKYRRIGITSISYTGNTSYRVLLRAMSFTTLESVALPSRRQDGSSLTPAHITSFYRIKNLSSLDVHLSHFDDPRALEDFGKWLQTIGSESLSSITFRGLLKDVYTCIQNRTSMTSINSFGVYIEDVHNNSAVHLSTIISRLPIIAPNLHTLHVEVISGSQLTLLSLSDLLSLRDMPIRSLAIYRSMVLASPTKGLIDIISTWATLRNIL</sequence>
<dbReference type="AlphaFoldDB" id="A0AAD5VR23"/>
<protein>
    <submittedName>
        <fullName evidence="1">Uncharacterized protein</fullName>
    </submittedName>
</protein>
<comment type="caution">
    <text evidence="1">The sequence shown here is derived from an EMBL/GenBank/DDBJ whole genome shotgun (WGS) entry which is preliminary data.</text>
</comment>
<dbReference type="Proteomes" id="UP001213000">
    <property type="component" value="Unassembled WGS sequence"/>
</dbReference>
<evidence type="ECO:0000313" key="2">
    <source>
        <dbReference type="Proteomes" id="UP001213000"/>
    </source>
</evidence>
<reference evidence="1" key="1">
    <citation type="submission" date="2022-07" db="EMBL/GenBank/DDBJ databases">
        <title>Genome Sequence of Leucocoprinus birnbaumii.</title>
        <authorList>
            <person name="Buettner E."/>
        </authorList>
    </citation>
    <scope>NUCLEOTIDE SEQUENCE</scope>
    <source>
        <strain evidence="1">VT141</strain>
    </source>
</reference>
<gene>
    <name evidence="1" type="ORF">NP233_g6500</name>
</gene>
<dbReference type="EMBL" id="JANIEX010000428">
    <property type="protein sequence ID" value="KAJ3567231.1"/>
    <property type="molecule type" value="Genomic_DNA"/>
</dbReference>
<evidence type="ECO:0000313" key="1">
    <source>
        <dbReference type="EMBL" id="KAJ3567231.1"/>
    </source>
</evidence>
<name>A0AAD5VR23_9AGAR</name>
<proteinExistence type="predicted"/>